<dbReference type="Proteomes" id="UP000279306">
    <property type="component" value="Chromosome"/>
</dbReference>
<dbReference type="InterPro" id="IPR007627">
    <property type="entry name" value="RNA_pol_sigma70_r2"/>
</dbReference>
<dbReference type="KEGG" id="mauu:NCTC10437_01650"/>
<reference evidence="10 11" key="1">
    <citation type="submission" date="2018-12" db="EMBL/GenBank/DDBJ databases">
        <authorList>
            <consortium name="Pathogen Informatics"/>
        </authorList>
    </citation>
    <scope>NUCLEOTIDE SEQUENCE [LARGE SCALE GENOMIC DNA]</scope>
    <source>
        <strain evidence="10 11">NCTC10437</strain>
    </source>
</reference>
<dbReference type="InterPro" id="IPR013325">
    <property type="entry name" value="RNA_pol_sigma_r2"/>
</dbReference>
<keyword evidence="1" id="KW-0805">Transcription regulation</keyword>
<dbReference type="AlphaFoldDB" id="A0A3S4RKL9"/>
<evidence type="ECO:0000313" key="10">
    <source>
        <dbReference type="EMBL" id="VEG52824.1"/>
    </source>
</evidence>
<dbReference type="InterPro" id="IPR014322">
    <property type="entry name" value="RNA_pol_sigma-B/F/G"/>
</dbReference>
<dbReference type="GO" id="GO:0016987">
    <property type="term" value="F:sigma factor activity"/>
    <property type="evidence" value="ECO:0007669"/>
    <property type="project" value="UniProtKB-KW"/>
</dbReference>
<dbReference type="RefSeq" id="WP_083443213.1">
    <property type="nucleotide sequence ID" value="NZ_CVQQ01000018.1"/>
</dbReference>
<dbReference type="NCBIfam" id="TIGR02980">
    <property type="entry name" value="SigBFG"/>
    <property type="match status" value="1"/>
</dbReference>
<evidence type="ECO:0000256" key="3">
    <source>
        <dbReference type="ARBA" id="ARBA00023125"/>
    </source>
</evidence>
<gene>
    <name evidence="10" type="primary">sigB_2</name>
    <name evidence="10" type="ORF">NCTC10437_01650</name>
</gene>
<keyword evidence="11" id="KW-1185">Reference proteome</keyword>
<keyword evidence="2" id="KW-0731">Sigma factor</keyword>
<dbReference type="STRING" id="1791.GCA_001049355_04492"/>
<evidence type="ECO:0000313" key="11">
    <source>
        <dbReference type="Proteomes" id="UP000279306"/>
    </source>
</evidence>
<dbReference type="NCBIfam" id="TIGR02937">
    <property type="entry name" value="sigma70-ECF"/>
    <property type="match status" value="1"/>
</dbReference>
<evidence type="ECO:0000259" key="7">
    <source>
        <dbReference type="Pfam" id="PF04539"/>
    </source>
</evidence>
<dbReference type="InterPro" id="IPR007630">
    <property type="entry name" value="RNA_pol_sigma70_r4"/>
</dbReference>
<feature type="domain" description="RNA polymerase sigma-70 region 4" evidence="9">
    <location>
        <begin position="205"/>
        <end position="253"/>
    </location>
</feature>
<keyword evidence="3" id="KW-0238">DNA-binding</keyword>
<proteinExistence type="predicted"/>
<dbReference type="InterPro" id="IPR013324">
    <property type="entry name" value="RNA_pol_sigma_r3/r4-like"/>
</dbReference>
<evidence type="ECO:0000256" key="4">
    <source>
        <dbReference type="ARBA" id="ARBA00023163"/>
    </source>
</evidence>
<name>A0A3S4RKL9_MYCAU</name>
<dbReference type="PANTHER" id="PTHR30385">
    <property type="entry name" value="SIGMA FACTOR F FLAGELLAR"/>
    <property type="match status" value="1"/>
</dbReference>
<dbReference type="NCBIfam" id="NF005514">
    <property type="entry name" value="PRK07122.1"/>
    <property type="match status" value="1"/>
</dbReference>
<feature type="coiled-coil region" evidence="5">
    <location>
        <begin position="12"/>
        <end position="39"/>
    </location>
</feature>
<accession>A0A3S4RKL9</accession>
<dbReference type="SUPFAM" id="SSF88659">
    <property type="entry name" value="Sigma3 and sigma4 domains of RNA polymerase sigma factors"/>
    <property type="match status" value="2"/>
</dbReference>
<evidence type="ECO:0000256" key="1">
    <source>
        <dbReference type="ARBA" id="ARBA00023015"/>
    </source>
</evidence>
<evidence type="ECO:0000256" key="5">
    <source>
        <dbReference type="SAM" id="Coils"/>
    </source>
</evidence>
<keyword evidence="4" id="KW-0804">Transcription</keyword>
<feature type="domain" description="RNA polymerase sigma-70 region 2" evidence="8">
    <location>
        <begin position="37"/>
        <end position="103"/>
    </location>
</feature>
<evidence type="ECO:0000256" key="6">
    <source>
        <dbReference type="SAM" id="MobiDB-lite"/>
    </source>
</evidence>
<feature type="region of interest" description="Disordered" evidence="6">
    <location>
        <begin position="260"/>
        <end position="291"/>
    </location>
</feature>
<keyword evidence="5" id="KW-0175">Coiled coil</keyword>
<dbReference type="InterPro" id="IPR007624">
    <property type="entry name" value="RNA_pol_sigma70_r3"/>
</dbReference>
<dbReference type="GO" id="GO:0003677">
    <property type="term" value="F:DNA binding"/>
    <property type="evidence" value="ECO:0007669"/>
    <property type="project" value="UniProtKB-KW"/>
</dbReference>
<dbReference type="Pfam" id="PF04545">
    <property type="entry name" value="Sigma70_r4"/>
    <property type="match status" value="1"/>
</dbReference>
<dbReference type="InterPro" id="IPR000943">
    <property type="entry name" value="RNA_pol_sigma70"/>
</dbReference>
<organism evidence="10 11">
    <name type="scientific">Mycolicibacterium aurum</name>
    <name type="common">Mycobacterium aurum</name>
    <dbReference type="NCBI Taxonomy" id="1791"/>
    <lineage>
        <taxon>Bacteria</taxon>
        <taxon>Bacillati</taxon>
        <taxon>Actinomycetota</taxon>
        <taxon>Actinomycetes</taxon>
        <taxon>Mycobacteriales</taxon>
        <taxon>Mycobacteriaceae</taxon>
        <taxon>Mycolicibacterium</taxon>
    </lineage>
</organism>
<sequence length="291" mass="32999">MTSQTRSEYADIAEMFANLAALDEQSAEYRRQREAIIARCLPLADHIARRFDNRGEAADDLVQVARVGLIQAVNRFDPEFGSQFLAFAVPTMMGEVRRYFRDCGWSVKVPRRMKELGPQINRARDELYQLLERPPTASEIAHHLEIDRDEVVQAQIASSAYSTVSYDTTRREVDDEDSRMVGDSFGLVDVDLDRIVDAEAVRPLIAKLSERERAILGLRFFDNMTQSQIASRLGISQMHVSRLLARSLATLREQALTPTLPTPRVDAVPVSQQHCDRPEQSDSRQLLAARR</sequence>
<dbReference type="PANTHER" id="PTHR30385:SF4">
    <property type="entry name" value="RNA POLYMERASE SIGMA-E FACTOR"/>
    <property type="match status" value="1"/>
</dbReference>
<evidence type="ECO:0000256" key="2">
    <source>
        <dbReference type="ARBA" id="ARBA00023082"/>
    </source>
</evidence>
<dbReference type="Pfam" id="PF04542">
    <property type="entry name" value="Sigma70_r2"/>
    <property type="match status" value="1"/>
</dbReference>
<protein>
    <submittedName>
        <fullName evidence="10">Sigma-B/F/G subfamily RNA polymerase sigma-70 factor</fullName>
    </submittedName>
</protein>
<dbReference type="Pfam" id="PF04539">
    <property type="entry name" value="Sigma70_r3"/>
    <property type="match status" value="1"/>
</dbReference>
<dbReference type="GO" id="GO:0006352">
    <property type="term" value="P:DNA-templated transcription initiation"/>
    <property type="evidence" value="ECO:0007669"/>
    <property type="project" value="InterPro"/>
</dbReference>
<dbReference type="Gene3D" id="1.20.120.1810">
    <property type="match status" value="1"/>
</dbReference>
<dbReference type="Gene3D" id="1.10.10.10">
    <property type="entry name" value="Winged helix-like DNA-binding domain superfamily/Winged helix DNA-binding domain"/>
    <property type="match status" value="2"/>
</dbReference>
<feature type="domain" description="RNA polymerase sigma-70 region 3" evidence="7">
    <location>
        <begin position="115"/>
        <end position="168"/>
    </location>
</feature>
<dbReference type="PRINTS" id="PR00046">
    <property type="entry name" value="SIGMA70FCT"/>
</dbReference>
<dbReference type="SUPFAM" id="SSF88946">
    <property type="entry name" value="Sigma2 domain of RNA polymerase sigma factors"/>
    <property type="match status" value="1"/>
</dbReference>
<dbReference type="OrthoDB" id="9804285at2"/>
<dbReference type="EMBL" id="LR134356">
    <property type="protein sequence ID" value="VEG52824.1"/>
    <property type="molecule type" value="Genomic_DNA"/>
</dbReference>
<evidence type="ECO:0000259" key="9">
    <source>
        <dbReference type="Pfam" id="PF04545"/>
    </source>
</evidence>
<evidence type="ECO:0000259" key="8">
    <source>
        <dbReference type="Pfam" id="PF04542"/>
    </source>
</evidence>
<dbReference type="CDD" id="cd06171">
    <property type="entry name" value="Sigma70_r4"/>
    <property type="match status" value="1"/>
</dbReference>
<dbReference type="InterPro" id="IPR036388">
    <property type="entry name" value="WH-like_DNA-bd_sf"/>
</dbReference>
<dbReference type="InterPro" id="IPR014284">
    <property type="entry name" value="RNA_pol_sigma-70_dom"/>
</dbReference>